<dbReference type="Gene3D" id="3.40.1190.10">
    <property type="entry name" value="Mur-like, catalytic domain"/>
    <property type="match status" value="2"/>
</dbReference>
<dbReference type="InterPro" id="IPR058740">
    <property type="entry name" value="MurL_N"/>
</dbReference>
<evidence type="ECO:0000259" key="10">
    <source>
        <dbReference type="Pfam" id="PF26298"/>
    </source>
</evidence>
<keyword evidence="8" id="KW-0413">Isomerase</keyword>
<feature type="domain" description="Mur ligase central" evidence="9">
    <location>
        <begin position="517"/>
        <end position="621"/>
    </location>
</feature>
<comment type="similarity">
    <text evidence="8">Belongs to the MurL family.</text>
</comment>
<comment type="similarity">
    <text evidence="7">Belongs to the MurCDEF family.</text>
</comment>
<dbReference type="InterPro" id="IPR058741">
    <property type="entry name" value="MurL_C"/>
</dbReference>
<evidence type="ECO:0000259" key="9">
    <source>
        <dbReference type="Pfam" id="PF08245"/>
    </source>
</evidence>
<dbReference type="HAMAP" id="MF_02209">
    <property type="entry name" value="MurL"/>
    <property type="match status" value="1"/>
</dbReference>
<dbReference type="InterPro" id="IPR036565">
    <property type="entry name" value="Mur-like_cat_sf"/>
</dbReference>
<comment type="catalytic activity">
    <reaction evidence="8">
        <text>UDP-N-acetyl-alpha-D-muramoyl-L-alanyl-L-glutamate + ATP + H2O = UDP-N-acetyl-alpha-D-muramoyl-L-alanyl-D-glutamate + AMP + diphosphate + H(+)</text>
        <dbReference type="Rhea" id="RHEA:58812"/>
        <dbReference type="ChEBI" id="CHEBI:15377"/>
        <dbReference type="ChEBI" id="CHEBI:15378"/>
        <dbReference type="ChEBI" id="CHEBI:30616"/>
        <dbReference type="ChEBI" id="CHEBI:33019"/>
        <dbReference type="ChEBI" id="CHEBI:83900"/>
        <dbReference type="ChEBI" id="CHEBI:142725"/>
        <dbReference type="ChEBI" id="CHEBI:456215"/>
        <dbReference type="EC" id="5.1.1.23"/>
    </reaction>
</comment>
<evidence type="ECO:0000256" key="1">
    <source>
        <dbReference type="ARBA" id="ARBA00004496"/>
    </source>
</evidence>
<dbReference type="GO" id="GO:0009252">
    <property type="term" value="P:peptidoglycan biosynthetic process"/>
    <property type="evidence" value="ECO:0007669"/>
    <property type="project" value="UniProtKB-UniRule"/>
</dbReference>
<keyword evidence="3 7" id="KW-0963">Cytoplasm</keyword>
<evidence type="ECO:0000259" key="11">
    <source>
        <dbReference type="Pfam" id="PF26299"/>
    </source>
</evidence>
<keyword evidence="7" id="KW-0131">Cell cycle</keyword>
<dbReference type="PANTHER" id="PTHR43692">
    <property type="entry name" value="UDP-N-ACETYLMURAMOYLALANINE--D-GLUTAMATE LIGASE"/>
    <property type="match status" value="1"/>
</dbReference>
<protein>
    <recommendedName>
        <fullName evidence="7 8">Multifunctional fusion protein</fullName>
    </recommendedName>
    <domain>
        <recommendedName>
            <fullName evidence="7">UDP-N-acetylmuramoylalanine--D-glutamate ligase</fullName>
            <ecNumber evidence="7">6.3.2.9</ecNumber>
        </recommendedName>
        <alternativeName>
            <fullName evidence="7">D-glutamic acid-adding enzyme</fullName>
        </alternativeName>
        <alternativeName>
            <fullName evidence="7">UDP-N-acetylmuramoyl-L-alanyl-D-glutamate synthetase</fullName>
        </alternativeName>
    </domain>
    <domain>
        <recommendedName>
            <fullName evidence="8">UDP-N-acetyl-alpha-D-muramoyl-L-alanyl-L-glutamate epimerase</fullName>
            <ecNumber evidence="8">5.1.1.23</ecNumber>
        </recommendedName>
        <alternativeName>
            <fullName evidence="8">UDP-MurNAc-L-Ala-L-Glu epimerase</fullName>
        </alternativeName>
    </domain>
</protein>
<accession>A0A2M8EP66</accession>
<feature type="binding site" evidence="7">
    <location>
        <begin position="519"/>
        <end position="525"/>
    </location>
    <ligand>
        <name>ATP</name>
        <dbReference type="ChEBI" id="CHEBI:30616"/>
    </ligand>
</feature>
<evidence type="ECO:0000256" key="2">
    <source>
        <dbReference type="ARBA" id="ARBA00004752"/>
    </source>
</evidence>
<dbReference type="SUPFAM" id="SSF53623">
    <property type="entry name" value="MurD-like peptide ligases, catalytic domain"/>
    <property type="match status" value="1"/>
</dbReference>
<comment type="pathway">
    <text evidence="2 7">Cell wall biogenesis; peptidoglycan biosynthesis.</text>
</comment>
<dbReference type="InterPro" id="IPR013221">
    <property type="entry name" value="Mur_ligase_cen"/>
</dbReference>
<dbReference type="UniPathway" id="UPA00219"/>
<evidence type="ECO:0000256" key="4">
    <source>
        <dbReference type="ARBA" id="ARBA00022598"/>
    </source>
</evidence>
<dbReference type="Gene3D" id="3.90.190.20">
    <property type="entry name" value="Mur ligase, C-terminal domain"/>
    <property type="match status" value="1"/>
</dbReference>
<comment type="function">
    <text evidence="7">Cell wall formation. Catalyzes the addition of glutamate to the nucleotide precursor UDP-N-acetylmuramoyl-L-alanine (UMA).</text>
</comment>
<keyword evidence="6 7" id="KW-0067">ATP-binding</keyword>
<dbReference type="PANTHER" id="PTHR43692:SF1">
    <property type="entry name" value="UDP-N-ACETYLMURAMOYLALANINE--D-GLUTAMATE LIGASE"/>
    <property type="match status" value="1"/>
</dbReference>
<dbReference type="GO" id="GO:0008764">
    <property type="term" value="F:UDP-N-acetylmuramoylalanine-D-glutamate ligase activity"/>
    <property type="evidence" value="ECO:0007669"/>
    <property type="project" value="UniProtKB-UniRule"/>
</dbReference>
<feature type="domain" description="MurL N-terminal" evidence="11">
    <location>
        <begin position="3"/>
        <end position="280"/>
    </location>
</feature>
<dbReference type="GO" id="GO:0016855">
    <property type="term" value="F:racemase and epimerase activity, acting on amino acids and derivatives"/>
    <property type="evidence" value="ECO:0007669"/>
    <property type="project" value="UniProtKB-UniRule"/>
</dbReference>
<evidence type="ECO:0000256" key="7">
    <source>
        <dbReference type="HAMAP-Rule" id="MF_00639"/>
    </source>
</evidence>
<evidence type="ECO:0000313" key="12">
    <source>
        <dbReference type="EMBL" id="PJC24457.1"/>
    </source>
</evidence>
<dbReference type="GO" id="GO:0071555">
    <property type="term" value="P:cell wall organization"/>
    <property type="evidence" value="ECO:0007669"/>
    <property type="project" value="UniProtKB-KW"/>
</dbReference>
<dbReference type="EMBL" id="PFSI01000038">
    <property type="protein sequence ID" value="PJC24457.1"/>
    <property type="molecule type" value="Genomic_DNA"/>
</dbReference>
<keyword evidence="4 7" id="KW-0436">Ligase</keyword>
<dbReference type="Pfam" id="PF26299">
    <property type="entry name" value="MurL_N"/>
    <property type="match status" value="1"/>
</dbReference>
<dbReference type="GO" id="GO:0005524">
    <property type="term" value="F:ATP binding"/>
    <property type="evidence" value="ECO:0007669"/>
    <property type="project" value="UniProtKB-UniRule"/>
</dbReference>
<dbReference type="Proteomes" id="UP000230251">
    <property type="component" value="Unassembled WGS sequence"/>
</dbReference>
<name>A0A2M8EP66_9BACT</name>
<comment type="caution">
    <text evidence="12">The sequence shown here is derived from an EMBL/GenBank/DDBJ whole genome shotgun (WGS) entry which is preliminary data.</text>
</comment>
<keyword evidence="7" id="KW-0133">Cell shape</keyword>
<reference evidence="13" key="1">
    <citation type="submission" date="2017-09" db="EMBL/GenBank/DDBJ databases">
        <title>Depth-based differentiation of microbial function through sediment-hosted aquifers and enrichment of novel symbionts in the deep terrestrial subsurface.</title>
        <authorList>
            <person name="Probst A.J."/>
            <person name="Ladd B."/>
            <person name="Jarett J.K."/>
            <person name="Geller-Mcgrath D.E."/>
            <person name="Sieber C.M.K."/>
            <person name="Emerson J.B."/>
            <person name="Anantharaman K."/>
            <person name="Thomas B.C."/>
            <person name="Malmstrom R."/>
            <person name="Stieglmeier M."/>
            <person name="Klingl A."/>
            <person name="Woyke T."/>
            <person name="Ryan C.M."/>
            <person name="Banfield J.F."/>
        </authorList>
    </citation>
    <scope>NUCLEOTIDE SEQUENCE [LARGE SCALE GENOMIC DNA]</scope>
</reference>
<evidence type="ECO:0000256" key="6">
    <source>
        <dbReference type="ARBA" id="ARBA00022840"/>
    </source>
</evidence>
<dbReference type="Pfam" id="PF26298">
    <property type="entry name" value="MurL_epimerase_C"/>
    <property type="match status" value="1"/>
</dbReference>
<feature type="domain" description="MurL C-terminal" evidence="10">
    <location>
        <begin position="303"/>
        <end position="408"/>
    </location>
</feature>
<dbReference type="AlphaFoldDB" id="A0A2M8EP66"/>
<dbReference type="EC" id="6.3.2.9" evidence="7"/>
<evidence type="ECO:0000313" key="13">
    <source>
        <dbReference type="Proteomes" id="UP000230251"/>
    </source>
</evidence>
<keyword evidence="5 7" id="KW-0547">Nucleotide-binding</keyword>
<comment type="function">
    <text evidence="8">Cell wall formation. Catalyzes epimerization of the terminal L-glutamate in UDP-N-acetyl-alpha-D-muramoyl-L-alanyl-L-glutamate.</text>
</comment>
<gene>
    <name evidence="7" type="primary">murD</name>
    <name evidence="8" type="synonym">murL</name>
    <name evidence="12" type="ORF">CO057_02720</name>
</gene>
<dbReference type="InterPro" id="IPR005762">
    <property type="entry name" value="MurD"/>
</dbReference>
<dbReference type="InterPro" id="IPR043689">
    <property type="entry name" value="MurL"/>
</dbReference>
<comment type="subcellular location">
    <subcellularLocation>
        <location evidence="1 7">Cytoplasm</location>
    </subcellularLocation>
</comment>
<dbReference type="HAMAP" id="MF_00639">
    <property type="entry name" value="MurD"/>
    <property type="match status" value="1"/>
</dbReference>
<dbReference type="SUPFAM" id="SSF53244">
    <property type="entry name" value="MurD-like peptide ligases, peptide-binding domain"/>
    <property type="match status" value="1"/>
</dbReference>
<dbReference type="GO" id="GO:0051301">
    <property type="term" value="P:cell division"/>
    <property type="evidence" value="ECO:0007669"/>
    <property type="project" value="UniProtKB-KW"/>
</dbReference>
<organism evidence="12 13">
    <name type="scientific">Candidatus Uhrbacteria bacterium CG_4_9_14_0_2_um_filter_41_50</name>
    <dbReference type="NCBI Taxonomy" id="1975031"/>
    <lineage>
        <taxon>Bacteria</taxon>
        <taxon>Candidatus Uhriibacteriota</taxon>
    </lineage>
</organism>
<dbReference type="EC" id="5.1.1.23" evidence="8"/>
<dbReference type="Pfam" id="PF08245">
    <property type="entry name" value="Mur_ligase_M"/>
    <property type="match status" value="1"/>
</dbReference>
<sequence>MKSKAKSFRFCGYSFDTKNSKITFDYRVEFSNRDSLEFTETVILPRVPKNLNQESIHKFLEPLQLILGISYYKLYCPPKIVTSFQLSRDQANFWNVVYKKGLGEFLYRNKLNPDHLAKFPYAKIKITPKRIKILDRCLLGIGGGKDSIVAAGLLKNFDTTPFLVETQKKDLISARVIEEIGKPSLKIQRILDPKIFETHEGAYNGHIPISAIFAFLGILTAAIYKYKYVIVANEHSSNFGNLQYRGETINHQWSKSIEFEALIQEYTRKFITPDITYFSLLRQFYEIRIAQMFAEQRKYFPLFTSCNRNFKVFKVRSNALWCGECPKCAFVFLMLAPFLSKKELLGIFHKNLFAENSLIPLFQDLLGFGKLKPFDCVGTFEESRAALFLASKNFKNEIVVKIFLPKIKNPQKLVKQVFKTAPALTLPTPFRFLGIKNVCILGYGKEGKVTEKYIKKNHPNLKVGILDQSLDKNYLEKQTNYDLAIKTPGIPKTKVKIPYVTATNIFFSQNKNLIIGVTGSKGKSTTASLIYEILKTSGKKVRLIGNIGNPMLEVLLKKVDPDEIFVIELSSYMLEDIEYSPNIAVLLNLFPEHMDYHGGIENYYEAKKNIFKFQKSGDSAVQPPFTEKTPLKNSEVPLLGAHNLKNIQAAIKVARLLKVSDSAISKAIKNFKPLPHRLEFVGIFKGIKFYDDAISTTPESTIMAIKTLKDIGTIFLGGEDRGYDFRELEKILKLHRIQNIVLFPESGERILKSRRGLNVFETRSMNDAVKFAFQNTSKGQICLLSTASPSYSIWKNFEEKGDLFQHLAREYSKRIVE</sequence>
<comment type="catalytic activity">
    <reaction evidence="7">
        <text>UDP-N-acetyl-alpha-D-muramoyl-L-alanine + D-glutamate + ATP = UDP-N-acetyl-alpha-D-muramoyl-L-alanyl-D-glutamate + ADP + phosphate + H(+)</text>
        <dbReference type="Rhea" id="RHEA:16429"/>
        <dbReference type="ChEBI" id="CHEBI:15378"/>
        <dbReference type="ChEBI" id="CHEBI:29986"/>
        <dbReference type="ChEBI" id="CHEBI:30616"/>
        <dbReference type="ChEBI" id="CHEBI:43474"/>
        <dbReference type="ChEBI" id="CHEBI:83898"/>
        <dbReference type="ChEBI" id="CHEBI:83900"/>
        <dbReference type="ChEBI" id="CHEBI:456216"/>
        <dbReference type="EC" id="6.3.2.9"/>
    </reaction>
</comment>
<dbReference type="GO" id="GO:0005737">
    <property type="term" value="C:cytoplasm"/>
    <property type="evidence" value="ECO:0007669"/>
    <property type="project" value="UniProtKB-SubCell"/>
</dbReference>
<dbReference type="GO" id="GO:0008360">
    <property type="term" value="P:regulation of cell shape"/>
    <property type="evidence" value="ECO:0007669"/>
    <property type="project" value="UniProtKB-KW"/>
</dbReference>
<evidence type="ECO:0000256" key="5">
    <source>
        <dbReference type="ARBA" id="ARBA00022741"/>
    </source>
</evidence>
<dbReference type="InterPro" id="IPR036615">
    <property type="entry name" value="Mur_ligase_C_dom_sf"/>
</dbReference>
<evidence type="ECO:0000256" key="8">
    <source>
        <dbReference type="HAMAP-Rule" id="MF_02209"/>
    </source>
</evidence>
<proteinExistence type="inferred from homology"/>
<keyword evidence="7" id="KW-0961">Cell wall biogenesis/degradation</keyword>
<evidence type="ECO:0000256" key="3">
    <source>
        <dbReference type="ARBA" id="ARBA00022490"/>
    </source>
</evidence>
<keyword evidence="7" id="KW-0132">Cell division</keyword>
<keyword evidence="7" id="KW-0573">Peptidoglycan synthesis</keyword>